<evidence type="ECO:0000313" key="19">
    <source>
        <dbReference type="Proteomes" id="UP000054937"/>
    </source>
</evidence>
<evidence type="ECO:0000256" key="8">
    <source>
        <dbReference type="ARBA" id="ARBA00022787"/>
    </source>
</evidence>
<evidence type="ECO:0000313" key="18">
    <source>
        <dbReference type="EMBL" id="KRW99007.1"/>
    </source>
</evidence>
<dbReference type="InParanoid" id="A0A0V0QA34"/>
<keyword evidence="12" id="KW-0496">Mitochondrion</keyword>
<evidence type="ECO:0000256" key="12">
    <source>
        <dbReference type="ARBA" id="ARBA00023128"/>
    </source>
</evidence>
<evidence type="ECO:0000256" key="4">
    <source>
        <dbReference type="ARBA" id="ARBA00010459"/>
    </source>
</evidence>
<dbReference type="PANTHER" id="PTHR10689">
    <property type="entry name" value="MICROSOMAL GLUTATHIONE S-TRANSFERASE 1"/>
    <property type="match status" value="1"/>
</dbReference>
<dbReference type="EC" id="2.5.1.18" evidence="5"/>
<evidence type="ECO:0000256" key="16">
    <source>
        <dbReference type="ARBA" id="ARBA00049385"/>
    </source>
</evidence>
<gene>
    <name evidence="18" type="ORF">PPERSA_11608</name>
</gene>
<dbReference type="GO" id="GO:0005789">
    <property type="term" value="C:endoplasmic reticulum membrane"/>
    <property type="evidence" value="ECO:0007669"/>
    <property type="project" value="UniProtKB-SubCell"/>
</dbReference>
<dbReference type="Proteomes" id="UP000054937">
    <property type="component" value="Unassembled WGS sequence"/>
</dbReference>
<feature type="transmembrane region" description="Helical" evidence="17">
    <location>
        <begin position="135"/>
        <end position="153"/>
    </location>
</feature>
<evidence type="ECO:0000256" key="5">
    <source>
        <dbReference type="ARBA" id="ARBA00012452"/>
    </source>
</evidence>
<keyword evidence="7 17" id="KW-0812">Transmembrane</keyword>
<evidence type="ECO:0000256" key="2">
    <source>
        <dbReference type="ARBA" id="ARBA00004294"/>
    </source>
</evidence>
<dbReference type="InterPro" id="IPR023352">
    <property type="entry name" value="MAPEG-like_dom_sf"/>
</dbReference>
<dbReference type="GO" id="GO:0004364">
    <property type="term" value="F:glutathione transferase activity"/>
    <property type="evidence" value="ECO:0007669"/>
    <property type="project" value="UniProtKB-EC"/>
</dbReference>
<dbReference type="InterPro" id="IPR040162">
    <property type="entry name" value="MGST1-like"/>
</dbReference>
<dbReference type="GO" id="GO:0005741">
    <property type="term" value="C:mitochondrial outer membrane"/>
    <property type="evidence" value="ECO:0007669"/>
    <property type="project" value="UniProtKB-SubCell"/>
</dbReference>
<dbReference type="Pfam" id="PF01124">
    <property type="entry name" value="MAPEG"/>
    <property type="match status" value="1"/>
</dbReference>
<keyword evidence="13 17" id="KW-0472">Membrane</keyword>
<dbReference type="AlphaFoldDB" id="A0A0V0QA34"/>
<evidence type="ECO:0000256" key="1">
    <source>
        <dbReference type="ARBA" id="ARBA00003701"/>
    </source>
</evidence>
<keyword evidence="10 17" id="KW-1133">Transmembrane helix</keyword>
<evidence type="ECO:0000256" key="3">
    <source>
        <dbReference type="ARBA" id="ARBA00004477"/>
    </source>
</evidence>
<reference evidence="18 19" key="1">
    <citation type="journal article" date="2015" name="Sci. Rep.">
        <title>Genome of the facultative scuticociliatosis pathogen Pseudocohnilembus persalinus provides insight into its virulence through horizontal gene transfer.</title>
        <authorList>
            <person name="Xiong J."/>
            <person name="Wang G."/>
            <person name="Cheng J."/>
            <person name="Tian M."/>
            <person name="Pan X."/>
            <person name="Warren A."/>
            <person name="Jiang C."/>
            <person name="Yuan D."/>
            <person name="Miao W."/>
        </authorList>
    </citation>
    <scope>NUCLEOTIDE SEQUENCE [LARGE SCALE GENOMIC DNA]</scope>
    <source>
        <strain evidence="18">36N120E</strain>
    </source>
</reference>
<dbReference type="SUPFAM" id="SSF161084">
    <property type="entry name" value="MAPEG domain-like"/>
    <property type="match status" value="1"/>
</dbReference>
<comment type="subcellular location">
    <subcellularLocation>
        <location evidence="3">Endoplasmic reticulum membrane</location>
        <topology evidence="3">Multi-pass membrane protein</topology>
    </subcellularLocation>
    <subcellularLocation>
        <location evidence="2">Mitochondrion outer membrane</location>
    </subcellularLocation>
</comment>
<keyword evidence="19" id="KW-1185">Reference proteome</keyword>
<dbReference type="OMA" id="DSNDAVH"/>
<comment type="similarity">
    <text evidence="4">Belongs to the MAPEG family.</text>
</comment>
<comment type="function">
    <text evidence="1">Conjugation of reduced glutathione to a wide number of exogenous and endogenous hydrophobic electrophiles.</text>
</comment>
<organism evidence="18 19">
    <name type="scientific">Pseudocohnilembus persalinus</name>
    <name type="common">Ciliate</name>
    <dbReference type="NCBI Taxonomy" id="266149"/>
    <lineage>
        <taxon>Eukaryota</taxon>
        <taxon>Sar</taxon>
        <taxon>Alveolata</taxon>
        <taxon>Ciliophora</taxon>
        <taxon>Intramacronucleata</taxon>
        <taxon>Oligohymenophorea</taxon>
        <taxon>Scuticociliatia</taxon>
        <taxon>Philasterida</taxon>
        <taxon>Pseudocohnilembidae</taxon>
        <taxon>Pseudocohnilembus</taxon>
    </lineage>
</organism>
<dbReference type="PANTHER" id="PTHR10689:SF6">
    <property type="entry name" value="MICROSOMAL GLUTATHIONE S-TRANSFERASE 1"/>
    <property type="match status" value="1"/>
</dbReference>
<evidence type="ECO:0000256" key="13">
    <source>
        <dbReference type="ARBA" id="ARBA00023136"/>
    </source>
</evidence>
<evidence type="ECO:0000256" key="17">
    <source>
        <dbReference type="SAM" id="Phobius"/>
    </source>
</evidence>
<dbReference type="Gene3D" id="1.20.120.550">
    <property type="entry name" value="Membrane associated eicosanoid/glutathione metabolism-like domain"/>
    <property type="match status" value="1"/>
</dbReference>
<evidence type="ECO:0000256" key="10">
    <source>
        <dbReference type="ARBA" id="ARBA00022989"/>
    </source>
</evidence>
<accession>A0A0V0QA34</accession>
<comment type="caution">
    <text evidence="18">The sequence shown here is derived from an EMBL/GenBank/DDBJ whole genome shotgun (WGS) entry which is preliminary data.</text>
</comment>
<dbReference type="EMBL" id="LDAU01000223">
    <property type="protein sequence ID" value="KRW99007.1"/>
    <property type="molecule type" value="Genomic_DNA"/>
</dbReference>
<keyword evidence="6" id="KW-0808">Transferase</keyword>
<evidence type="ECO:0000256" key="6">
    <source>
        <dbReference type="ARBA" id="ARBA00022679"/>
    </source>
</evidence>
<evidence type="ECO:0000256" key="9">
    <source>
        <dbReference type="ARBA" id="ARBA00022824"/>
    </source>
</evidence>
<comment type="subunit">
    <text evidence="14">Homotrimer; The trimer binds only one molecule of glutathione.</text>
</comment>
<dbReference type="OrthoDB" id="193139at2759"/>
<dbReference type="InterPro" id="IPR001129">
    <property type="entry name" value="Membr-assoc_MAPEG"/>
</dbReference>
<keyword evidence="9" id="KW-0256">Endoplasmic reticulum</keyword>
<keyword evidence="8" id="KW-1000">Mitochondrion outer membrane</keyword>
<feature type="transmembrane region" description="Helical" evidence="17">
    <location>
        <begin position="109"/>
        <end position="129"/>
    </location>
</feature>
<evidence type="ECO:0000256" key="15">
    <source>
        <dbReference type="ARBA" id="ARBA00039397"/>
    </source>
</evidence>
<proteinExistence type="inferred from homology"/>
<comment type="catalytic activity">
    <reaction evidence="16">
        <text>RX + glutathione = an S-substituted glutathione + a halide anion + H(+)</text>
        <dbReference type="Rhea" id="RHEA:16437"/>
        <dbReference type="ChEBI" id="CHEBI:15378"/>
        <dbReference type="ChEBI" id="CHEBI:16042"/>
        <dbReference type="ChEBI" id="CHEBI:17792"/>
        <dbReference type="ChEBI" id="CHEBI:57925"/>
        <dbReference type="ChEBI" id="CHEBI:90779"/>
        <dbReference type="EC" id="2.5.1.18"/>
    </reaction>
    <physiologicalReaction direction="left-to-right" evidence="16">
        <dbReference type="Rhea" id="RHEA:16438"/>
    </physiologicalReaction>
</comment>
<evidence type="ECO:0000256" key="14">
    <source>
        <dbReference type="ARBA" id="ARBA00038540"/>
    </source>
</evidence>
<feature type="transmembrane region" description="Helical" evidence="17">
    <location>
        <begin position="14"/>
        <end position="32"/>
    </location>
</feature>
<name>A0A0V0QA34_PSEPJ</name>
<sequence>MGQATQQELNVEKFIFMVCIFVLFLKVLLTNFRQGKATTMANNRIPEDYEAFGGKLRQKHEVTDYHKLDETRWKRQVMNDLENIPIALIVFLISFSVNNNSASVITNDVCIITFTVARIIYTIAFAYALQPWRTLFWFIAIAATVASGINGIVEAAKII</sequence>
<keyword evidence="11" id="KW-0007">Acetylation</keyword>
<evidence type="ECO:0000256" key="7">
    <source>
        <dbReference type="ARBA" id="ARBA00022692"/>
    </source>
</evidence>
<protein>
    <recommendedName>
        <fullName evidence="15">Microsomal glutathione S-transferase 1</fullName>
        <ecNumber evidence="5">2.5.1.18</ecNumber>
    </recommendedName>
</protein>
<evidence type="ECO:0000256" key="11">
    <source>
        <dbReference type="ARBA" id="ARBA00022990"/>
    </source>
</evidence>